<dbReference type="Proteomes" id="UP000641588">
    <property type="component" value="Unassembled WGS sequence"/>
</dbReference>
<dbReference type="InterPro" id="IPR008920">
    <property type="entry name" value="TF_FadR/GntR_C"/>
</dbReference>
<accession>A0A972GS54</accession>
<dbReference type="AlphaFoldDB" id="A0A972GS54"/>
<evidence type="ECO:0000256" key="2">
    <source>
        <dbReference type="ARBA" id="ARBA00023125"/>
    </source>
</evidence>
<dbReference type="PROSITE" id="PS50949">
    <property type="entry name" value="HTH_GNTR"/>
    <property type="match status" value="1"/>
</dbReference>
<dbReference type="SUPFAM" id="SSF46785">
    <property type="entry name" value="Winged helix' DNA-binding domain"/>
    <property type="match status" value="1"/>
</dbReference>
<keyword evidence="1" id="KW-0805">Transcription regulation</keyword>
<keyword evidence="3" id="KW-0804">Transcription</keyword>
<dbReference type="CDD" id="cd07377">
    <property type="entry name" value="WHTH_GntR"/>
    <property type="match status" value="1"/>
</dbReference>
<evidence type="ECO:0000313" key="6">
    <source>
        <dbReference type="Proteomes" id="UP000641588"/>
    </source>
</evidence>
<dbReference type="Pfam" id="PF00392">
    <property type="entry name" value="GntR"/>
    <property type="match status" value="1"/>
</dbReference>
<dbReference type="PANTHER" id="PTHR43537">
    <property type="entry name" value="TRANSCRIPTIONAL REGULATOR, GNTR FAMILY"/>
    <property type="match status" value="1"/>
</dbReference>
<dbReference type="SMART" id="SM00895">
    <property type="entry name" value="FCD"/>
    <property type="match status" value="1"/>
</dbReference>
<feature type="domain" description="HTH gntR-type" evidence="4">
    <location>
        <begin position="7"/>
        <end position="74"/>
    </location>
</feature>
<dbReference type="InterPro" id="IPR011711">
    <property type="entry name" value="GntR_C"/>
</dbReference>
<dbReference type="SUPFAM" id="SSF48008">
    <property type="entry name" value="GntR ligand-binding domain-like"/>
    <property type="match status" value="1"/>
</dbReference>
<proteinExistence type="predicted"/>
<name>A0A972GS54_9BACL</name>
<reference evidence="5" key="1">
    <citation type="submission" date="2019-10" db="EMBL/GenBank/DDBJ databases">
        <title>Description of Paenibacillus glebae sp. nov.</title>
        <authorList>
            <person name="Carlier A."/>
            <person name="Qi S."/>
        </authorList>
    </citation>
    <scope>NUCLEOTIDE SEQUENCE</scope>
    <source>
        <strain evidence="5">LMG 31456</strain>
    </source>
</reference>
<evidence type="ECO:0000259" key="4">
    <source>
        <dbReference type="PROSITE" id="PS50949"/>
    </source>
</evidence>
<sequence length="232" mass="27131">MRKLTRSVMTEEIYNIIKEFILNHRLKPGDKINIDQLARELEVSNIPIRESLSRLIAEGLVTAVPYKGMFVMHMSVKELDDIFELRRTLELLALRKAAVIIEKEHILDMLKDWESVTFTQEQTLEEALLTLAKMNDDLHGMYLKHCGNDMLRQLVEQYIERIQRYLLVLHPDIQKDLLQIEWSEHLQVLSALSEGNVELAVERLEHHLNNSQSRTRRLFIEGHELLTSGIIT</sequence>
<organism evidence="5 6">
    <name type="scientific">Paenibacillus foliorum</name>
    <dbReference type="NCBI Taxonomy" id="2654974"/>
    <lineage>
        <taxon>Bacteria</taxon>
        <taxon>Bacillati</taxon>
        <taxon>Bacillota</taxon>
        <taxon>Bacilli</taxon>
        <taxon>Bacillales</taxon>
        <taxon>Paenibacillaceae</taxon>
        <taxon>Paenibacillus</taxon>
    </lineage>
</organism>
<dbReference type="GO" id="GO:0003677">
    <property type="term" value="F:DNA binding"/>
    <property type="evidence" value="ECO:0007669"/>
    <property type="project" value="UniProtKB-KW"/>
</dbReference>
<protein>
    <submittedName>
        <fullName evidence="5">GntR family transcriptional regulator</fullName>
    </submittedName>
</protein>
<dbReference type="InterPro" id="IPR036388">
    <property type="entry name" value="WH-like_DNA-bd_sf"/>
</dbReference>
<dbReference type="SMART" id="SM00345">
    <property type="entry name" value="HTH_GNTR"/>
    <property type="match status" value="1"/>
</dbReference>
<dbReference type="GO" id="GO:0003700">
    <property type="term" value="F:DNA-binding transcription factor activity"/>
    <property type="evidence" value="ECO:0007669"/>
    <property type="project" value="InterPro"/>
</dbReference>
<dbReference type="InterPro" id="IPR036390">
    <property type="entry name" value="WH_DNA-bd_sf"/>
</dbReference>
<evidence type="ECO:0000256" key="1">
    <source>
        <dbReference type="ARBA" id="ARBA00023015"/>
    </source>
</evidence>
<dbReference type="EMBL" id="WHOD01000045">
    <property type="protein sequence ID" value="NOU93198.1"/>
    <property type="molecule type" value="Genomic_DNA"/>
</dbReference>
<dbReference type="PANTHER" id="PTHR43537:SF24">
    <property type="entry name" value="GLUCONATE OPERON TRANSCRIPTIONAL REPRESSOR"/>
    <property type="match status" value="1"/>
</dbReference>
<evidence type="ECO:0000313" key="5">
    <source>
        <dbReference type="EMBL" id="NOU93198.1"/>
    </source>
</evidence>
<comment type="caution">
    <text evidence="5">The sequence shown here is derived from an EMBL/GenBank/DDBJ whole genome shotgun (WGS) entry which is preliminary data.</text>
</comment>
<evidence type="ECO:0000256" key="3">
    <source>
        <dbReference type="ARBA" id="ARBA00023163"/>
    </source>
</evidence>
<gene>
    <name evidence="5" type="ORF">GC093_08190</name>
</gene>
<keyword evidence="2" id="KW-0238">DNA-binding</keyword>
<dbReference type="Gene3D" id="1.10.10.10">
    <property type="entry name" value="Winged helix-like DNA-binding domain superfamily/Winged helix DNA-binding domain"/>
    <property type="match status" value="1"/>
</dbReference>
<dbReference type="Pfam" id="PF07729">
    <property type="entry name" value="FCD"/>
    <property type="match status" value="1"/>
</dbReference>
<dbReference type="RefSeq" id="WP_171651403.1">
    <property type="nucleotide sequence ID" value="NZ_WHOD01000045.1"/>
</dbReference>
<dbReference type="InterPro" id="IPR000524">
    <property type="entry name" value="Tscrpt_reg_HTH_GntR"/>
</dbReference>
<keyword evidence="6" id="KW-1185">Reference proteome</keyword>
<dbReference type="Gene3D" id="1.20.120.530">
    <property type="entry name" value="GntR ligand-binding domain-like"/>
    <property type="match status" value="1"/>
</dbReference>